<evidence type="ECO:0000256" key="2">
    <source>
        <dbReference type="ARBA" id="ARBA00007738"/>
    </source>
</evidence>
<feature type="compositionally biased region" description="Low complexity" evidence="5">
    <location>
        <begin position="439"/>
        <end position="448"/>
    </location>
</feature>
<dbReference type="InterPro" id="IPR013083">
    <property type="entry name" value="Znf_RING/FYVE/PHD"/>
</dbReference>
<dbReference type="AlphaFoldDB" id="A0A8J7TD53"/>
<name>A0A8J7TD53_ATRSP</name>
<proteinExistence type="inferred from homology"/>
<feature type="non-terminal residue" evidence="7">
    <location>
        <position position="1"/>
    </location>
</feature>
<dbReference type="PRINTS" id="PR01270">
    <property type="entry name" value="HDASUPER"/>
</dbReference>
<dbReference type="PANTHER" id="PTHR10625:SF21">
    <property type="entry name" value="HISTONE DEACETYLASE 6"/>
    <property type="match status" value="1"/>
</dbReference>
<feature type="compositionally biased region" description="Low complexity" evidence="5">
    <location>
        <begin position="13"/>
        <end position="26"/>
    </location>
</feature>
<dbReference type="GO" id="GO:0004407">
    <property type="term" value="F:histone deacetylase activity"/>
    <property type="evidence" value="ECO:0007669"/>
    <property type="project" value="TreeGrafter"/>
</dbReference>
<comment type="subcellular location">
    <subcellularLocation>
        <location evidence="1">Nucleus</location>
    </subcellularLocation>
</comment>
<dbReference type="Pfam" id="PF00850">
    <property type="entry name" value="Hist_deacetyl"/>
    <property type="match status" value="2"/>
</dbReference>
<dbReference type="InterPro" id="IPR013087">
    <property type="entry name" value="Znf_C2H2_type"/>
</dbReference>
<evidence type="ECO:0000313" key="8">
    <source>
        <dbReference type="Proteomes" id="UP000736164"/>
    </source>
</evidence>
<reference evidence="7" key="1">
    <citation type="journal article" date="2021" name="Cell">
        <title>Tracing the genetic footprints of vertebrate landing in non-teleost ray-finned fishes.</title>
        <authorList>
            <person name="Bi X."/>
            <person name="Wang K."/>
            <person name="Yang L."/>
            <person name="Pan H."/>
            <person name="Jiang H."/>
            <person name="Wei Q."/>
            <person name="Fang M."/>
            <person name="Yu H."/>
            <person name="Zhu C."/>
            <person name="Cai Y."/>
            <person name="He Y."/>
            <person name="Gan X."/>
            <person name="Zeng H."/>
            <person name="Yu D."/>
            <person name="Zhu Y."/>
            <person name="Jiang H."/>
            <person name="Qiu Q."/>
            <person name="Yang H."/>
            <person name="Zhang Y.E."/>
            <person name="Wang W."/>
            <person name="Zhu M."/>
            <person name="He S."/>
            <person name="Zhang G."/>
        </authorList>
    </citation>
    <scope>NUCLEOTIDE SEQUENCE</scope>
    <source>
        <strain evidence="7">Allg_001</strain>
    </source>
</reference>
<dbReference type="GO" id="GO:0000118">
    <property type="term" value="C:histone deacetylase complex"/>
    <property type="evidence" value="ECO:0007669"/>
    <property type="project" value="TreeGrafter"/>
</dbReference>
<dbReference type="SUPFAM" id="SSF57850">
    <property type="entry name" value="RING/U-box"/>
    <property type="match status" value="1"/>
</dbReference>
<feature type="non-terminal residue" evidence="7">
    <location>
        <position position="1091"/>
    </location>
</feature>
<feature type="region of interest" description="Disordered" evidence="5">
    <location>
        <begin position="1"/>
        <end position="64"/>
    </location>
</feature>
<dbReference type="InterPro" id="IPR037138">
    <property type="entry name" value="His_deacetylse_dom_sf"/>
</dbReference>
<keyword evidence="3" id="KW-0378">Hydrolase</keyword>
<evidence type="ECO:0000256" key="4">
    <source>
        <dbReference type="ARBA" id="ARBA00023242"/>
    </source>
</evidence>
<feature type="compositionally biased region" description="Low complexity" evidence="5">
    <location>
        <begin position="910"/>
        <end position="923"/>
    </location>
</feature>
<dbReference type="Gene3D" id="3.40.800.20">
    <property type="entry name" value="Histone deacetylase domain"/>
    <property type="match status" value="2"/>
</dbReference>
<gene>
    <name evidence="7" type="primary">Hdac6</name>
    <name evidence="7" type="ORF">GTO95_0014879</name>
</gene>
<dbReference type="GO" id="GO:0016787">
    <property type="term" value="F:hydrolase activity"/>
    <property type="evidence" value="ECO:0007669"/>
    <property type="project" value="UniProtKB-KW"/>
</dbReference>
<evidence type="ECO:0000256" key="3">
    <source>
        <dbReference type="ARBA" id="ARBA00022801"/>
    </source>
</evidence>
<protein>
    <submittedName>
        <fullName evidence="7">HDAC6 deacetylase</fullName>
    </submittedName>
</protein>
<keyword evidence="8" id="KW-1185">Reference proteome</keyword>
<dbReference type="PANTHER" id="PTHR10625">
    <property type="entry name" value="HISTONE DEACETYLASE HDAC1-RELATED"/>
    <property type="match status" value="1"/>
</dbReference>
<accession>A0A8J7TD53</accession>
<comment type="similarity">
    <text evidence="2">Belongs to the histone deacetylase family. HD type 2 subfamily.</text>
</comment>
<dbReference type="SUPFAM" id="SSF52768">
    <property type="entry name" value="Arginase/deacetylase"/>
    <property type="match status" value="2"/>
</dbReference>
<dbReference type="InterPro" id="IPR000286">
    <property type="entry name" value="HDACs"/>
</dbReference>
<comment type="caution">
    <text evidence="7">The sequence shown here is derived from an EMBL/GenBank/DDBJ whole genome shotgun (WGS) entry which is preliminary data.</text>
</comment>
<dbReference type="InterPro" id="IPR023696">
    <property type="entry name" value="Ureohydrolase_dom_sf"/>
</dbReference>
<dbReference type="InterPro" id="IPR023801">
    <property type="entry name" value="His_deacetylse_dom"/>
</dbReference>
<dbReference type="Gene3D" id="3.30.40.10">
    <property type="entry name" value="Zinc/RING finger domain, C3HC4 (zinc finger)"/>
    <property type="match status" value="1"/>
</dbReference>
<feature type="domain" description="C2H2-type" evidence="6">
    <location>
        <begin position="1052"/>
        <end position="1072"/>
    </location>
</feature>
<keyword evidence="4" id="KW-0539">Nucleus</keyword>
<dbReference type="Proteomes" id="UP000736164">
    <property type="component" value="Unassembled WGS sequence"/>
</dbReference>
<dbReference type="FunFam" id="3.40.800.20:FF:000005">
    <property type="entry name" value="histone deacetylase 6"/>
    <property type="match status" value="2"/>
</dbReference>
<evidence type="ECO:0000256" key="5">
    <source>
        <dbReference type="SAM" id="MobiDB-lite"/>
    </source>
</evidence>
<dbReference type="GO" id="GO:0040029">
    <property type="term" value="P:epigenetic regulation of gene expression"/>
    <property type="evidence" value="ECO:0007669"/>
    <property type="project" value="TreeGrafter"/>
</dbReference>
<evidence type="ECO:0000259" key="6">
    <source>
        <dbReference type="PROSITE" id="PS00028"/>
    </source>
</evidence>
<sequence length="1091" mass="117887">MDTIPNPEEAGSRRGSSHSPKSPGSSSKKKSSKPSGQPQGKRTALQEARRKGRMDRSRGEEEMTAQLRNLDLGSKLGPSGTGLAFTEIFTHYSCLWDSSHVECPARVSTIMEKAQQQGLVSRCVRVEPRAATDQELLLVHAKEYVELMKSTQTMSQEELKTLSDTYDSVYIHPESFRCARLAVGSLLQLVDEVMASQLRNGFSVARPPGHHAHVDKMSGYCMFNSVAIAARYARERHGLERILIVDWDVHHGQGIQYIFQEDPSVLCFSVHRYEDGRFWPHLVDSDRTAAGKGAGRGYNINVPWNQVGMKDADYIAAFQQLLLPVAYQFQPQLVLVAAGFDSVIGDPKGEMAASPQCFSVLTHLLQGLAQGRVLLALEGGYNLQSTAEGACACLRSLLGDPCPRLATPGAPCDSALQSLSQTIAVHYPSWSSLQVLEGGPIPAGDPDAPSVPPEASVGQEVEERPPMVTGLVYDERMMEHHNMWDSHHPELPQRIFRIFSRHQDLGLLSRCHRIPARRATEEELAMCHSSEHIATIRSTQGMKPRELHRLGAEYNSIYISPESWGSARLAAGAGFSAAQAVLAGQVRNAVAIVRPPGHHAERGSACGFCFFNNAALTARYAQKLSGRPLRVLILDWDVHHGNGTQHIFEEDPSVLYISLHRYDDGLFFPSSEDADCDRVGLGPGRGHNVNIPWSGGGAKMGDPEYLAAFHWVVMPIARQFCPELVLVSAGFDAARGDPLGGYQVTPECYAHITHLLMSLAGGRVLVILEGGYNLNSISESMASCTSALLGDGLPPLAGLPPPHPSAARTINRVLRAQAPYWSCLKIQLPETLRASLPSLKQQSRRSAEQKGKRSPGQAATPRRSPRLGSQPATPEQGAVPVSPPERGSEERGGGVQDITQGLLMLDLDTPSSSPANPSPTSLPVGGARRKAKPAPLESSDVISAGGERSDTTPQPTLEPTEGRESGDLVLKVETCEVQAATRLPPGPVAEGDQEARLEGACGGSSQVVCEVFCPDQGVAGASMFVVEPLPWCPHLEGVRPLPAGGIDVLRPCEDCGAGIENWLCLTCHQVLHEARNAAHCAKFGEGIPRTE</sequence>
<evidence type="ECO:0000256" key="1">
    <source>
        <dbReference type="ARBA" id="ARBA00004123"/>
    </source>
</evidence>
<organism evidence="7 8">
    <name type="scientific">Atractosteus spatula</name>
    <name type="common">Alligator gar</name>
    <name type="synonym">Lepisosteus spatula</name>
    <dbReference type="NCBI Taxonomy" id="7917"/>
    <lineage>
        <taxon>Eukaryota</taxon>
        <taxon>Metazoa</taxon>
        <taxon>Chordata</taxon>
        <taxon>Craniata</taxon>
        <taxon>Vertebrata</taxon>
        <taxon>Euteleostomi</taxon>
        <taxon>Actinopterygii</taxon>
        <taxon>Neopterygii</taxon>
        <taxon>Holostei</taxon>
        <taxon>Semionotiformes</taxon>
        <taxon>Lepisosteidae</taxon>
        <taxon>Atractosteus</taxon>
    </lineage>
</organism>
<dbReference type="PROSITE" id="PS00028">
    <property type="entry name" value="ZINC_FINGER_C2H2_1"/>
    <property type="match status" value="1"/>
</dbReference>
<evidence type="ECO:0000313" key="7">
    <source>
        <dbReference type="EMBL" id="MBN3319402.1"/>
    </source>
</evidence>
<dbReference type="EMBL" id="JAAWVO010044717">
    <property type="protein sequence ID" value="MBN3319402.1"/>
    <property type="molecule type" value="Genomic_DNA"/>
</dbReference>
<feature type="region of interest" description="Disordered" evidence="5">
    <location>
        <begin position="838"/>
        <end position="965"/>
    </location>
</feature>
<feature type="region of interest" description="Disordered" evidence="5">
    <location>
        <begin position="439"/>
        <end position="462"/>
    </location>
</feature>